<feature type="region of interest" description="Disordered" evidence="1">
    <location>
        <begin position="1"/>
        <end position="23"/>
    </location>
</feature>
<dbReference type="Gene3D" id="3.40.1410.10">
    <property type="entry name" value="Chorismate lyase-like"/>
    <property type="match status" value="1"/>
</dbReference>
<dbReference type="SMART" id="SM00866">
    <property type="entry name" value="UTRA"/>
    <property type="match status" value="1"/>
</dbReference>
<dbReference type="RefSeq" id="WP_009338895.1">
    <property type="nucleotide sequence ID" value="NZ_CP182305.1"/>
</dbReference>
<dbReference type="GO" id="GO:0003677">
    <property type="term" value="F:DNA binding"/>
    <property type="evidence" value="ECO:0007669"/>
    <property type="project" value="InterPro"/>
</dbReference>
<dbReference type="AlphaFoldDB" id="A0A540PTB4"/>
<dbReference type="SUPFAM" id="SSF64288">
    <property type="entry name" value="Chorismate lyase-like"/>
    <property type="match status" value="1"/>
</dbReference>
<feature type="compositionally biased region" description="Polar residues" evidence="1">
    <location>
        <begin position="1"/>
        <end position="12"/>
    </location>
</feature>
<evidence type="ECO:0000256" key="1">
    <source>
        <dbReference type="SAM" id="MobiDB-lite"/>
    </source>
</evidence>
<dbReference type="InterPro" id="IPR028978">
    <property type="entry name" value="Chorismate_lyase_/UTRA_dom_sf"/>
</dbReference>
<dbReference type="PANTHER" id="PTHR44846:SF17">
    <property type="entry name" value="GNTR-FAMILY TRANSCRIPTIONAL REGULATOR"/>
    <property type="match status" value="1"/>
</dbReference>
<gene>
    <name evidence="2" type="ORF">Sipo8835_29530</name>
</gene>
<comment type="caution">
    <text evidence="2">The sequence shown here is derived from an EMBL/GenBank/DDBJ whole genome shotgun (WGS) entry which is preliminary data.</text>
</comment>
<dbReference type="PANTHER" id="PTHR44846">
    <property type="entry name" value="MANNOSYL-D-GLYCERATE TRANSPORT/METABOLISM SYSTEM REPRESSOR MNGR-RELATED"/>
    <property type="match status" value="1"/>
</dbReference>
<dbReference type="InterPro" id="IPR050679">
    <property type="entry name" value="Bact_HTH_transcr_reg"/>
</dbReference>
<name>A0A540PTB4_9ACTN</name>
<dbReference type="EMBL" id="SPAZ01000237">
    <property type="protein sequence ID" value="TQE26463.1"/>
    <property type="molecule type" value="Genomic_DNA"/>
</dbReference>
<dbReference type="GeneID" id="301701963"/>
<proteinExistence type="predicted"/>
<dbReference type="Pfam" id="PF07702">
    <property type="entry name" value="UTRA"/>
    <property type="match status" value="1"/>
</dbReference>
<protein>
    <submittedName>
        <fullName evidence="2">UTRA domain-containing protein</fullName>
    </submittedName>
</protein>
<evidence type="ECO:0000313" key="2">
    <source>
        <dbReference type="EMBL" id="TQE26463.1"/>
    </source>
</evidence>
<dbReference type="GO" id="GO:0045892">
    <property type="term" value="P:negative regulation of DNA-templated transcription"/>
    <property type="evidence" value="ECO:0007669"/>
    <property type="project" value="TreeGrafter"/>
</dbReference>
<organism evidence="2 3">
    <name type="scientific">Streptomyces ipomoeae</name>
    <dbReference type="NCBI Taxonomy" id="103232"/>
    <lineage>
        <taxon>Bacteria</taxon>
        <taxon>Bacillati</taxon>
        <taxon>Actinomycetota</taxon>
        <taxon>Actinomycetes</taxon>
        <taxon>Kitasatosporales</taxon>
        <taxon>Streptomycetaceae</taxon>
        <taxon>Streptomyces</taxon>
    </lineage>
</organism>
<evidence type="ECO:0000313" key="3">
    <source>
        <dbReference type="Proteomes" id="UP000318720"/>
    </source>
</evidence>
<dbReference type="Proteomes" id="UP000318720">
    <property type="component" value="Unassembled WGS sequence"/>
</dbReference>
<dbReference type="InterPro" id="IPR011663">
    <property type="entry name" value="UTRA"/>
</dbReference>
<reference evidence="2 3" key="1">
    <citation type="submission" date="2019-03" db="EMBL/GenBank/DDBJ databases">
        <title>Comparative genomic analyses of the sweetpotato soil rot pathogen, Streptomyces ipomoeae.</title>
        <authorList>
            <person name="Ruschel Soares N."/>
            <person name="Badger J.H."/>
            <person name="Huguet-Tapia J.C."/>
            <person name="Clark C.A."/>
            <person name="Pettis G.S."/>
        </authorList>
    </citation>
    <scope>NUCLEOTIDE SEQUENCE [LARGE SCALE GENOMIC DNA]</scope>
    <source>
        <strain evidence="2 3">88-35</strain>
    </source>
</reference>
<accession>A0A540PTB4</accession>
<sequence length="184" mass="20479">MSANRWTSTSMPYLTPRREEQGDAWGADAAAQGRRGTQRILHAGEVPAPAEVARLFGLVEGESVVVRRRLILLDDQPNELTDTYYPVDIARGTGLAGTAKIRGGAVTLLAELGYVGAWVREDVTADVPDEQEREALRTAPGEPVLRLTRVTLDRDDRPIQVDRMVMPALRQRLRYEMTLEKGRD</sequence>